<protein>
    <submittedName>
        <fullName evidence="1">Uncharacterized protein</fullName>
    </submittedName>
</protein>
<evidence type="ECO:0000313" key="2">
    <source>
        <dbReference type="Proteomes" id="UP001143910"/>
    </source>
</evidence>
<comment type="caution">
    <text evidence="1">The sequence shown here is derived from an EMBL/GenBank/DDBJ whole genome shotgun (WGS) entry which is preliminary data.</text>
</comment>
<evidence type="ECO:0000313" key="1">
    <source>
        <dbReference type="EMBL" id="KAJ2965681.1"/>
    </source>
</evidence>
<proteinExistence type="predicted"/>
<sequence>MTSALVPLRGFIHRVKGSISRRRHGDNSGLNVVLDPPEAEMDIVAVHGLGDQGFGAWITRDPKSGSSKPWLEELLGTDMPNARIMTYSYVSNDVDYRYVAFHLLDGRALNLTESLVSMRQQDGTSLRPLFFIAHSLGGWIVKRALILSGEATEPSLRELELSTYGAAFFGTIAPGRSLSPSPLATVIRRTSGRKDNEGTPPPMLLQSDDIQWLERQMGAFMGVAANLPRISFYETKRTGDSFVVEKKHSMTGSDGEQIGLAATHFDLISFHGRDANYMSFINKFSELVSKSIKSGFVEAKRKALSTSNPGPVDFCALGYSVPYYIPSEVDNIVARDDIMQQIGAVFNPGPTKGSISFRFAHLWGQSGVGKTTLAKHYIQLHKNDISFVFWVRAESWETAAGSYLDFADILVSYYSSKLPREKAEGLLGVTGVSEMVRAKSILQLDKLRIMSVVRAVKDWLMQPNNTKWLVIFDRVEPVYNVQEFIPLTLSGRVILTSENETACSWGTKILVDSMNEEQALEVLKTGAGPLATTTVDQEIAAKDLIRRLDGHPKSIAQAAAAVRMKKLLLTDYQILLQDTPEPRLFGSAIDQSPSSRLILRISAMLSSEAIPASLFLGSLITDPKPVPPRFNKVITELRDLQNQDNIDDILQHLTDQNFLHPTGSGDSSARSSPTSSPPLSLGSTSSTSTSFFIVDTDAREYVRNQLSDEDRTEHAWLACNVCADGVRRASINLSTLREVQDFGRVIAPHAKFCYDDCSLILEEPPEVESISWNMLGNACMTAGALQQSIGCFQLALRHHHTMDPLERIQASLSLSQLLQQKGEIDKSVDVLTAVDIMPSVDDTLEFRLALATAKANAARGELSAAESQFETLEHAQEKQNGQASRSARALPQGIPVVSKHIWAVPPNDVGLPR</sequence>
<keyword evidence="2" id="KW-1185">Reference proteome</keyword>
<reference evidence="1" key="1">
    <citation type="submission" date="2022-08" db="EMBL/GenBank/DDBJ databases">
        <title>Genome Sequence of Lecanicillium fungicola.</title>
        <authorList>
            <person name="Buettner E."/>
        </authorList>
    </citation>
    <scope>NUCLEOTIDE SEQUENCE</scope>
    <source>
        <strain evidence="1">Babe33</strain>
    </source>
</reference>
<dbReference type="Proteomes" id="UP001143910">
    <property type="component" value="Unassembled WGS sequence"/>
</dbReference>
<gene>
    <name evidence="1" type="ORF">NQ176_g10499</name>
</gene>
<dbReference type="EMBL" id="JANJQO010002892">
    <property type="protein sequence ID" value="KAJ2965681.1"/>
    <property type="molecule type" value="Genomic_DNA"/>
</dbReference>
<accession>A0ACC1MHD6</accession>
<organism evidence="1 2">
    <name type="scientific">Zarea fungicola</name>
    <dbReference type="NCBI Taxonomy" id="93591"/>
    <lineage>
        <taxon>Eukaryota</taxon>
        <taxon>Fungi</taxon>
        <taxon>Dikarya</taxon>
        <taxon>Ascomycota</taxon>
        <taxon>Pezizomycotina</taxon>
        <taxon>Sordariomycetes</taxon>
        <taxon>Hypocreomycetidae</taxon>
        <taxon>Hypocreales</taxon>
        <taxon>Cordycipitaceae</taxon>
        <taxon>Zarea</taxon>
    </lineage>
</organism>
<name>A0ACC1MHD6_9HYPO</name>